<feature type="transmembrane region" description="Helical" evidence="6">
    <location>
        <begin position="129"/>
        <end position="149"/>
    </location>
</feature>
<dbReference type="Proteomes" id="UP001597371">
    <property type="component" value="Unassembled WGS sequence"/>
</dbReference>
<comment type="similarity">
    <text evidence="2">Belongs to the TspO/BZRP family.</text>
</comment>
<keyword evidence="5 6" id="KW-0472">Membrane</keyword>
<evidence type="ECO:0000256" key="2">
    <source>
        <dbReference type="ARBA" id="ARBA00007524"/>
    </source>
</evidence>
<comment type="caution">
    <text evidence="7">The sequence shown here is derived from an EMBL/GenBank/DDBJ whole genome shotgun (WGS) entry which is preliminary data.</text>
</comment>
<organism evidence="7 8">
    <name type="scientific">Aureimonas populi</name>
    <dbReference type="NCBI Taxonomy" id="1701758"/>
    <lineage>
        <taxon>Bacteria</taxon>
        <taxon>Pseudomonadati</taxon>
        <taxon>Pseudomonadota</taxon>
        <taxon>Alphaproteobacteria</taxon>
        <taxon>Hyphomicrobiales</taxon>
        <taxon>Aurantimonadaceae</taxon>
        <taxon>Aureimonas</taxon>
    </lineage>
</organism>
<evidence type="ECO:0000256" key="3">
    <source>
        <dbReference type="ARBA" id="ARBA00022692"/>
    </source>
</evidence>
<evidence type="ECO:0000313" key="8">
    <source>
        <dbReference type="Proteomes" id="UP001597371"/>
    </source>
</evidence>
<feature type="transmembrane region" description="Helical" evidence="6">
    <location>
        <begin position="73"/>
        <end position="90"/>
    </location>
</feature>
<dbReference type="Gene3D" id="1.20.1260.100">
    <property type="entry name" value="TspO/MBR protein"/>
    <property type="match status" value="1"/>
</dbReference>
<dbReference type="PIRSF" id="PIRSF005859">
    <property type="entry name" value="PBR"/>
    <property type="match status" value="1"/>
</dbReference>
<dbReference type="InterPro" id="IPR004307">
    <property type="entry name" value="TspO_MBR"/>
</dbReference>
<reference evidence="8" key="1">
    <citation type="journal article" date="2019" name="Int. J. Syst. Evol. Microbiol.">
        <title>The Global Catalogue of Microorganisms (GCM) 10K type strain sequencing project: providing services to taxonomists for standard genome sequencing and annotation.</title>
        <authorList>
            <consortium name="The Broad Institute Genomics Platform"/>
            <consortium name="The Broad Institute Genome Sequencing Center for Infectious Disease"/>
            <person name="Wu L."/>
            <person name="Ma J."/>
        </authorList>
    </citation>
    <scope>NUCLEOTIDE SEQUENCE [LARGE SCALE GENOMIC DNA]</scope>
    <source>
        <strain evidence="8">ZS-35-S2</strain>
    </source>
</reference>
<dbReference type="PANTHER" id="PTHR10057:SF0">
    <property type="entry name" value="TRANSLOCATOR PROTEIN"/>
    <property type="match status" value="1"/>
</dbReference>
<protein>
    <submittedName>
        <fullName evidence="7">TspO/MBR family protein</fullName>
    </submittedName>
</protein>
<evidence type="ECO:0000256" key="6">
    <source>
        <dbReference type="SAM" id="Phobius"/>
    </source>
</evidence>
<name>A0ABW5CIM9_9HYPH</name>
<dbReference type="CDD" id="cd15904">
    <property type="entry name" value="TSPO_MBR"/>
    <property type="match status" value="1"/>
</dbReference>
<feature type="transmembrane region" description="Helical" evidence="6">
    <location>
        <begin position="96"/>
        <end position="117"/>
    </location>
</feature>
<dbReference type="PANTHER" id="PTHR10057">
    <property type="entry name" value="PERIPHERAL-TYPE BENZODIAZEPINE RECEPTOR"/>
    <property type="match status" value="1"/>
</dbReference>
<dbReference type="Pfam" id="PF03073">
    <property type="entry name" value="TspO_MBR"/>
    <property type="match status" value="1"/>
</dbReference>
<evidence type="ECO:0000256" key="5">
    <source>
        <dbReference type="ARBA" id="ARBA00023136"/>
    </source>
</evidence>
<evidence type="ECO:0000256" key="4">
    <source>
        <dbReference type="ARBA" id="ARBA00022989"/>
    </source>
</evidence>
<proteinExistence type="inferred from homology"/>
<evidence type="ECO:0000256" key="1">
    <source>
        <dbReference type="ARBA" id="ARBA00004141"/>
    </source>
</evidence>
<dbReference type="RefSeq" id="WP_209736703.1">
    <property type="nucleotide sequence ID" value="NZ_CP072611.1"/>
</dbReference>
<sequence length="150" mass="16620">MSRKYGVLALFLVVSVGGGLLIGSQTQTAGWYRSLRKPAFTPPDLAFPIAWTILYVLIGFAGWRVWRSRNRPALAAWAGQLALNFAWTPVFFVAHAILPALAVILTLLGTIFGFLATTASRDRAAFWSFVPYALWVAYATLLNASIWWLN</sequence>
<dbReference type="InterPro" id="IPR038330">
    <property type="entry name" value="TspO/MBR-related_sf"/>
</dbReference>
<evidence type="ECO:0000313" key="7">
    <source>
        <dbReference type="EMBL" id="MFD2237159.1"/>
    </source>
</evidence>
<accession>A0ABW5CIM9</accession>
<keyword evidence="8" id="KW-1185">Reference proteome</keyword>
<dbReference type="EMBL" id="JBHUIJ010000006">
    <property type="protein sequence ID" value="MFD2237159.1"/>
    <property type="molecule type" value="Genomic_DNA"/>
</dbReference>
<keyword evidence="4 6" id="KW-1133">Transmembrane helix</keyword>
<gene>
    <name evidence="7" type="ORF">ACFSKQ_06720</name>
</gene>
<comment type="subcellular location">
    <subcellularLocation>
        <location evidence="1">Membrane</location>
        <topology evidence="1">Multi-pass membrane protein</topology>
    </subcellularLocation>
</comment>
<keyword evidence="3 6" id="KW-0812">Transmembrane</keyword>
<feature type="transmembrane region" description="Helical" evidence="6">
    <location>
        <begin position="45"/>
        <end position="66"/>
    </location>
</feature>